<organism evidence="1 2">
    <name type="scientific">Haloferula rosea</name>
    <dbReference type="NCBI Taxonomy" id="490093"/>
    <lineage>
        <taxon>Bacteria</taxon>
        <taxon>Pseudomonadati</taxon>
        <taxon>Verrucomicrobiota</taxon>
        <taxon>Verrucomicrobiia</taxon>
        <taxon>Verrucomicrobiales</taxon>
        <taxon>Verrucomicrobiaceae</taxon>
        <taxon>Haloferula</taxon>
    </lineage>
</organism>
<sequence>MIALIGNRPIIQVGRHQVHDYDTRWLGDALQRAARAAEREDFPFLDEIRRGVEEYLETKCSLELLSIDALYQRVRKMLEKIGCQHIAEKLEPLAPPVTISLEQAAREAGNGFELAFFTHLRDEIAHLGEAGAEEVRFTGLLESVQVLSGSSDWNANCDRLLTEIRAFLHRHDRVRRRLHVESDRKD</sequence>
<dbReference type="AlphaFoldDB" id="A0A934VGG0"/>
<gene>
    <name evidence="1" type="ORF">JIN81_13450</name>
</gene>
<name>A0A934VGG0_9BACT</name>
<evidence type="ECO:0000313" key="1">
    <source>
        <dbReference type="EMBL" id="MBK1828031.1"/>
    </source>
</evidence>
<dbReference type="RefSeq" id="WP_200280613.1">
    <property type="nucleotide sequence ID" value="NZ_JAENII010000010.1"/>
</dbReference>
<evidence type="ECO:0000313" key="2">
    <source>
        <dbReference type="Proteomes" id="UP000658278"/>
    </source>
</evidence>
<protein>
    <submittedName>
        <fullName evidence="1">Uncharacterized protein</fullName>
    </submittedName>
</protein>
<proteinExistence type="predicted"/>
<comment type="caution">
    <text evidence="1">The sequence shown here is derived from an EMBL/GenBank/DDBJ whole genome shotgun (WGS) entry which is preliminary data.</text>
</comment>
<dbReference type="Proteomes" id="UP000658278">
    <property type="component" value="Unassembled WGS sequence"/>
</dbReference>
<keyword evidence="2" id="KW-1185">Reference proteome</keyword>
<accession>A0A934VGG0</accession>
<reference evidence="1" key="1">
    <citation type="submission" date="2021-01" db="EMBL/GenBank/DDBJ databases">
        <title>Modified the classification status of verrucomicrobia.</title>
        <authorList>
            <person name="Feng X."/>
        </authorList>
    </citation>
    <scope>NUCLEOTIDE SEQUENCE</scope>
    <source>
        <strain evidence="1">KCTC 22201</strain>
    </source>
</reference>
<dbReference type="EMBL" id="JAENII010000010">
    <property type="protein sequence ID" value="MBK1828031.1"/>
    <property type="molecule type" value="Genomic_DNA"/>
</dbReference>